<proteinExistence type="inferred from homology"/>
<evidence type="ECO:0000313" key="7">
    <source>
        <dbReference type="Proteomes" id="UP000076552"/>
    </source>
</evidence>
<protein>
    <submittedName>
        <fullName evidence="6">Aromatic amino acid aminotransferase 1</fullName>
    </submittedName>
</protein>
<keyword evidence="4 6" id="KW-0808">Transferase</keyword>
<dbReference type="GO" id="GO:0019878">
    <property type="term" value="P:lysine biosynthetic process via aminoadipic acid"/>
    <property type="evidence" value="ECO:0007669"/>
    <property type="project" value="TreeGrafter"/>
</dbReference>
<evidence type="ECO:0000256" key="4">
    <source>
        <dbReference type="ARBA" id="ARBA00022679"/>
    </source>
</evidence>
<keyword evidence="3 6" id="KW-0032">Aminotransferase</keyword>
<keyword evidence="5" id="KW-0663">Pyridoxal phosphate</keyword>
<dbReference type="InterPro" id="IPR015424">
    <property type="entry name" value="PyrdxlP-dep_Trfase"/>
</dbReference>
<dbReference type="GO" id="GO:0047536">
    <property type="term" value="F:2-aminoadipate transaminase activity"/>
    <property type="evidence" value="ECO:0007669"/>
    <property type="project" value="TreeGrafter"/>
</dbReference>
<gene>
    <name evidence="6" type="ORF">CT0861_09284</name>
</gene>
<name>A0A161VIT3_9PEZI</name>
<dbReference type="PANTHER" id="PTHR42790">
    <property type="entry name" value="AMINOTRANSFERASE"/>
    <property type="match status" value="1"/>
</dbReference>
<evidence type="ECO:0000256" key="3">
    <source>
        <dbReference type="ARBA" id="ARBA00022576"/>
    </source>
</evidence>
<dbReference type="Gene3D" id="3.40.640.10">
    <property type="entry name" value="Type I PLP-dependent aspartate aminotransferase-like (Major domain)"/>
    <property type="match status" value="1"/>
</dbReference>
<comment type="caution">
    <text evidence="6">The sequence shown here is derived from an EMBL/GenBank/DDBJ whole genome shotgun (WGS) entry which is preliminary data.</text>
</comment>
<keyword evidence="7" id="KW-1185">Reference proteome</keyword>
<organism evidence="6 7">
    <name type="scientific">Colletotrichum tofieldiae</name>
    <dbReference type="NCBI Taxonomy" id="708197"/>
    <lineage>
        <taxon>Eukaryota</taxon>
        <taxon>Fungi</taxon>
        <taxon>Dikarya</taxon>
        <taxon>Ascomycota</taxon>
        <taxon>Pezizomycotina</taxon>
        <taxon>Sordariomycetes</taxon>
        <taxon>Hypocreomycetidae</taxon>
        <taxon>Glomerellales</taxon>
        <taxon>Glomerellaceae</taxon>
        <taxon>Colletotrichum</taxon>
        <taxon>Colletotrichum spaethianum species complex</taxon>
    </lineage>
</organism>
<reference evidence="6 7" key="1">
    <citation type="submission" date="2015-06" db="EMBL/GenBank/DDBJ databases">
        <title>Survival trade-offs in plant roots during colonization by closely related pathogenic and mutualistic fungi.</title>
        <authorList>
            <person name="Hacquard S."/>
            <person name="Kracher B."/>
            <person name="Hiruma K."/>
            <person name="Weinman A."/>
            <person name="Muench P."/>
            <person name="Garrido Oter R."/>
            <person name="Ver Loren van Themaat E."/>
            <person name="Dallerey J.-F."/>
            <person name="Damm U."/>
            <person name="Henrissat B."/>
            <person name="Lespinet O."/>
            <person name="Thon M."/>
            <person name="Kemen E."/>
            <person name="McHardy A.C."/>
            <person name="Schulze-Lefert P."/>
            <person name="O'Connell R.J."/>
        </authorList>
    </citation>
    <scope>NUCLEOTIDE SEQUENCE [LARGE SCALE GENOMIC DNA]</scope>
    <source>
        <strain evidence="6 7">0861</strain>
    </source>
</reference>
<sequence length="225" mass="24950">METCTPEARGVPDLKPVRRAVRPGQWDVAAPCITEDFKIKSQKHKSPAKDWTHQLSLESWCRTGSSLKAAFEHLQNPDVISLGGGLPLSEFFPFETLSFTPTFAPSNKNSDTTIGYESCALRQESTTSKMGRSVYDISVALNYRQGSGSPQLLRWITEHTEIVHDPPYRDWQCTMAIGNTSALDMALRMLTRAGDYVLSDNYTFATAVETALSMGVKFSGIDMDT</sequence>
<dbReference type="InterPro" id="IPR050859">
    <property type="entry name" value="Class-I_PLP-dep_aminotransf"/>
</dbReference>
<dbReference type="EMBL" id="LFIV01000097">
    <property type="protein sequence ID" value="KZL70035.1"/>
    <property type="molecule type" value="Genomic_DNA"/>
</dbReference>
<dbReference type="GO" id="GO:0008793">
    <property type="term" value="F:aromatic-amino-acid transaminase activity"/>
    <property type="evidence" value="ECO:0007669"/>
    <property type="project" value="TreeGrafter"/>
</dbReference>
<evidence type="ECO:0000256" key="5">
    <source>
        <dbReference type="ARBA" id="ARBA00022898"/>
    </source>
</evidence>
<dbReference type="STRING" id="708197.A0A161VIT3"/>
<dbReference type="AlphaFoldDB" id="A0A161VIT3"/>
<evidence type="ECO:0000313" key="6">
    <source>
        <dbReference type="EMBL" id="KZL70035.1"/>
    </source>
</evidence>
<comment type="similarity">
    <text evidence="2">Belongs to the class-I pyridoxal-phosphate-dependent aminotransferase family.</text>
</comment>
<dbReference type="InterPro" id="IPR015421">
    <property type="entry name" value="PyrdxlP-dep_Trfase_major"/>
</dbReference>
<evidence type="ECO:0000256" key="2">
    <source>
        <dbReference type="ARBA" id="ARBA00007441"/>
    </source>
</evidence>
<evidence type="ECO:0000256" key="1">
    <source>
        <dbReference type="ARBA" id="ARBA00001933"/>
    </source>
</evidence>
<dbReference type="SUPFAM" id="SSF53383">
    <property type="entry name" value="PLP-dependent transferases"/>
    <property type="match status" value="1"/>
</dbReference>
<dbReference type="GO" id="GO:0009074">
    <property type="term" value="P:aromatic amino acid family catabolic process"/>
    <property type="evidence" value="ECO:0007669"/>
    <property type="project" value="TreeGrafter"/>
</dbReference>
<dbReference type="GO" id="GO:0006571">
    <property type="term" value="P:tyrosine biosynthetic process"/>
    <property type="evidence" value="ECO:0007669"/>
    <property type="project" value="TreeGrafter"/>
</dbReference>
<accession>A0A161VIT3</accession>
<comment type="cofactor">
    <cofactor evidence="1">
        <name>pyridoxal 5'-phosphate</name>
        <dbReference type="ChEBI" id="CHEBI:597326"/>
    </cofactor>
</comment>
<dbReference type="Proteomes" id="UP000076552">
    <property type="component" value="Unassembled WGS sequence"/>
</dbReference>
<dbReference type="PANTHER" id="PTHR42790:SF21">
    <property type="entry name" value="AROMATIC_AMINOADIPATE AMINOTRANSFERASE 1"/>
    <property type="match status" value="1"/>
</dbReference>